<reference evidence="1 2" key="1">
    <citation type="journal article" date="2016" name="Appl. Environ. Microbiol.">
        <title>Function and Phylogeny of Bacterial Butyryl Coenzyme A:Acetate Transferases and Their Diversity in the Proximal Colon of Swine.</title>
        <authorList>
            <person name="Trachsel J."/>
            <person name="Bayles D.O."/>
            <person name="Looft T."/>
            <person name="Levine U.Y."/>
            <person name="Allen H.K."/>
        </authorList>
    </citation>
    <scope>NUCLEOTIDE SEQUENCE [LARGE SCALE GENOMIC DNA]</scope>
    <source>
        <strain evidence="1 2">68-3-10</strain>
    </source>
</reference>
<dbReference type="InterPro" id="IPR042099">
    <property type="entry name" value="ANL_N_sf"/>
</dbReference>
<dbReference type="OrthoDB" id="580775at2"/>
<name>A0A1Q9JIG9_9FIRM</name>
<comment type="caution">
    <text evidence="1">The sequence shown here is derived from an EMBL/GenBank/DDBJ whole genome shotgun (WGS) entry which is preliminary data.</text>
</comment>
<dbReference type="Gene3D" id="3.40.50.12780">
    <property type="entry name" value="N-terminal domain of ligase-like"/>
    <property type="match status" value="1"/>
</dbReference>
<proteinExistence type="predicted"/>
<keyword evidence="2" id="KW-1185">Reference proteome</keyword>
<evidence type="ECO:0008006" key="3">
    <source>
        <dbReference type="Google" id="ProtNLM"/>
    </source>
</evidence>
<evidence type="ECO:0000313" key="2">
    <source>
        <dbReference type="Proteomes" id="UP000187404"/>
    </source>
</evidence>
<dbReference type="RefSeq" id="WP_075713188.1">
    <property type="nucleotide sequence ID" value="NZ_MJIE01000001.1"/>
</dbReference>
<dbReference type="InterPro" id="IPR053158">
    <property type="entry name" value="CapK_Type1_Caps_Biosynth"/>
</dbReference>
<dbReference type="AlphaFoldDB" id="A0A1Q9JIG9"/>
<sequence length="429" mass="49992">MFENLEKKLVNLLIFTDLAKMKKKIPEDFSGVKRIQDRRVRRLVRKAYRIPFYKERFDAAGVKPEDIRTGADLTRLPLLHKEELRAWMKEEAKNPRYDNWYHDTTSGSSGEPLMILLSPREKAYMMANWFRVMMLAGYNPFLGKTMSRKSAHSVSAGYDTALQRLGILRRGFLDQYAPEEEMIRQVNEYKPDFLYMNKTELMRLCLYCRQHGSKIYQPRFFVPTGEKTDDIARRLFKEVLGPGIIDSYGTAETGACMVKIGESPEYVVHNDSFVVNIYDDNDRPADDGKIVVTPLYKTDLPLINYSIGDKATSVTRNGVRFITGVQGRMNDFFRYETGEVTTFFEIAPIIAHCTDILQIRFIQESYDMIRIQCVYNKEESERTRDEVAAQLTADLNRKFKHPFRIEYDWMDSIPPDENGKLRMIVCKVK</sequence>
<dbReference type="PANTHER" id="PTHR36932">
    <property type="entry name" value="CAPSULAR POLYSACCHARIDE BIOSYNTHESIS PROTEIN"/>
    <property type="match status" value="1"/>
</dbReference>
<gene>
    <name evidence="1" type="ORF">BHK98_07965</name>
</gene>
<dbReference type="STRING" id="1261640.BHK98_07965"/>
<dbReference type="SUPFAM" id="SSF56801">
    <property type="entry name" value="Acetyl-CoA synthetase-like"/>
    <property type="match status" value="1"/>
</dbReference>
<protein>
    <recommendedName>
        <fullName evidence="3">Phenylacetate--CoA ligase family protein</fullName>
    </recommendedName>
</protein>
<evidence type="ECO:0000313" key="1">
    <source>
        <dbReference type="EMBL" id="OLR56000.1"/>
    </source>
</evidence>
<organism evidence="1 2">
    <name type="scientific">Hornefia porci</name>
    <dbReference type="NCBI Taxonomy" id="2652292"/>
    <lineage>
        <taxon>Bacteria</taxon>
        <taxon>Bacillati</taxon>
        <taxon>Bacillota</taxon>
        <taxon>Clostridia</taxon>
        <taxon>Peptostreptococcales</taxon>
        <taxon>Anaerovoracaceae</taxon>
        <taxon>Hornefia</taxon>
    </lineage>
</organism>
<accession>A0A1Q9JIG9</accession>
<dbReference type="Proteomes" id="UP000187404">
    <property type="component" value="Unassembled WGS sequence"/>
</dbReference>
<dbReference type="EMBL" id="MJIE01000001">
    <property type="protein sequence ID" value="OLR56000.1"/>
    <property type="molecule type" value="Genomic_DNA"/>
</dbReference>
<dbReference type="PANTHER" id="PTHR36932:SF1">
    <property type="entry name" value="CAPSULAR POLYSACCHARIDE BIOSYNTHESIS PROTEIN"/>
    <property type="match status" value="1"/>
</dbReference>